<dbReference type="InterPro" id="IPR011333">
    <property type="entry name" value="SKP1/BTB/POZ_sf"/>
</dbReference>
<evidence type="ECO:0000313" key="2">
    <source>
        <dbReference type="Proteomes" id="UP001221142"/>
    </source>
</evidence>
<reference evidence="1" key="1">
    <citation type="submission" date="2023-03" db="EMBL/GenBank/DDBJ databases">
        <title>Massive genome expansion in bonnet fungi (Mycena s.s.) driven by repeated elements and novel gene families across ecological guilds.</title>
        <authorList>
            <consortium name="Lawrence Berkeley National Laboratory"/>
            <person name="Harder C.B."/>
            <person name="Miyauchi S."/>
            <person name="Viragh M."/>
            <person name="Kuo A."/>
            <person name="Thoen E."/>
            <person name="Andreopoulos B."/>
            <person name="Lu D."/>
            <person name="Skrede I."/>
            <person name="Drula E."/>
            <person name="Henrissat B."/>
            <person name="Morin E."/>
            <person name="Kohler A."/>
            <person name="Barry K."/>
            <person name="LaButti K."/>
            <person name="Morin E."/>
            <person name="Salamov A."/>
            <person name="Lipzen A."/>
            <person name="Mereny Z."/>
            <person name="Hegedus B."/>
            <person name="Baldrian P."/>
            <person name="Stursova M."/>
            <person name="Weitz H."/>
            <person name="Taylor A."/>
            <person name="Grigoriev I.V."/>
            <person name="Nagy L.G."/>
            <person name="Martin F."/>
            <person name="Kauserud H."/>
        </authorList>
    </citation>
    <scope>NUCLEOTIDE SEQUENCE</scope>
    <source>
        <strain evidence="1">9284</strain>
    </source>
</reference>
<protein>
    <recommendedName>
        <fullName evidence="3">BTB domain-containing protein</fullName>
    </recommendedName>
</protein>
<organism evidence="1 2">
    <name type="scientific">Roridomyces roridus</name>
    <dbReference type="NCBI Taxonomy" id="1738132"/>
    <lineage>
        <taxon>Eukaryota</taxon>
        <taxon>Fungi</taxon>
        <taxon>Dikarya</taxon>
        <taxon>Basidiomycota</taxon>
        <taxon>Agaricomycotina</taxon>
        <taxon>Agaricomycetes</taxon>
        <taxon>Agaricomycetidae</taxon>
        <taxon>Agaricales</taxon>
        <taxon>Marasmiineae</taxon>
        <taxon>Mycenaceae</taxon>
        <taxon>Roridomyces</taxon>
    </lineage>
</organism>
<accession>A0AAD7B797</accession>
<gene>
    <name evidence="1" type="ORF">FB45DRAFT_1036982</name>
</gene>
<name>A0AAD7B797_9AGAR</name>
<dbReference type="AlphaFoldDB" id="A0AAD7B797"/>
<dbReference type="EMBL" id="JARKIF010000030">
    <property type="protein sequence ID" value="KAJ7612773.1"/>
    <property type="molecule type" value="Genomic_DNA"/>
</dbReference>
<sequence length="418" mass="45910">MEKFNETWGPTGIVSSFKITLQDSTPGFHRPAPVGAGILYTPLCGFGWRFSFRIDQQSAPAVVVDSAGNNVDSFKIQLFFDPHLVKSGSYGVVSFTIQTEHLMADPSSAGDKPIQHSLPNGSTNLSLASSVLPRTLEPRMAGALEDTLTGKELVDVKFYAFSRRGADGVTHPLPLFAKTSLLRGFSDDLNAMLDGHGFSESAIVDLDKHQAEQDRFTEYGYESDSDLDSDQETDEMELIPTSETKDKVKPGLGVRNGRVLVLKDTAFKTWKALLYFLYTGRVHFCTLKSQEPQESVVVGPTCSPKSMYRLADKVNLPVSTLIQLFDSSKLGLEDLQALALASISSHLSEQNILQEVFSSFTSVYPAIQELQVGILVSNFSDKATEGLDEMTKKICEGEKPYCADTLLMLIRKMGPPKK</sequence>
<evidence type="ECO:0008006" key="3">
    <source>
        <dbReference type="Google" id="ProtNLM"/>
    </source>
</evidence>
<comment type="caution">
    <text evidence="1">The sequence shown here is derived from an EMBL/GenBank/DDBJ whole genome shotgun (WGS) entry which is preliminary data.</text>
</comment>
<keyword evidence="2" id="KW-1185">Reference proteome</keyword>
<proteinExistence type="predicted"/>
<dbReference type="Gene3D" id="3.30.710.10">
    <property type="entry name" value="Potassium Channel Kv1.1, Chain A"/>
    <property type="match status" value="1"/>
</dbReference>
<dbReference type="Proteomes" id="UP001221142">
    <property type="component" value="Unassembled WGS sequence"/>
</dbReference>
<evidence type="ECO:0000313" key="1">
    <source>
        <dbReference type="EMBL" id="KAJ7612773.1"/>
    </source>
</evidence>